<dbReference type="Proteomes" id="UP001056120">
    <property type="component" value="Linkage Group LG14"/>
</dbReference>
<gene>
    <name evidence="1" type="ORF">L1987_42467</name>
</gene>
<keyword evidence="2" id="KW-1185">Reference proteome</keyword>
<reference evidence="1 2" key="2">
    <citation type="journal article" date="2022" name="Mol. Ecol. Resour.">
        <title>The genomes of chicory, endive, great burdock and yacon provide insights into Asteraceae paleo-polyploidization history and plant inulin production.</title>
        <authorList>
            <person name="Fan W."/>
            <person name="Wang S."/>
            <person name="Wang H."/>
            <person name="Wang A."/>
            <person name="Jiang F."/>
            <person name="Liu H."/>
            <person name="Zhao H."/>
            <person name="Xu D."/>
            <person name="Zhang Y."/>
        </authorList>
    </citation>
    <scope>NUCLEOTIDE SEQUENCE [LARGE SCALE GENOMIC DNA]</scope>
    <source>
        <strain evidence="2">cv. Yunnan</strain>
        <tissue evidence="1">Leaves</tissue>
    </source>
</reference>
<comment type="caution">
    <text evidence="1">The sequence shown here is derived from an EMBL/GenBank/DDBJ whole genome shotgun (WGS) entry which is preliminary data.</text>
</comment>
<sequence length="140" mass="15360">MLGTFSPQAEPYTHLLPEEVTPSGFLARGNYFAKTKTRAKIETCSFPGAAYNPYRINPAEVCEFGMDICGSNTFMIRQGFVPVGKVDSKGRAGKLSIEVNIRKGLCFPGDNLTKEYSDISANILQLSSFLKPGDEKVLKN</sequence>
<proteinExistence type="predicted"/>
<protein>
    <submittedName>
        <fullName evidence="1">Uncharacterized protein</fullName>
    </submittedName>
</protein>
<organism evidence="1 2">
    <name type="scientific">Smallanthus sonchifolius</name>
    <dbReference type="NCBI Taxonomy" id="185202"/>
    <lineage>
        <taxon>Eukaryota</taxon>
        <taxon>Viridiplantae</taxon>
        <taxon>Streptophyta</taxon>
        <taxon>Embryophyta</taxon>
        <taxon>Tracheophyta</taxon>
        <taxon>Spermatophyta</taxon>
        <taxon>Magnoliopsida</taxon>
        <taxon>eudicotyledons</taxon>
        <taxon>Gunneridae</taxon>
        <taxon>Pentapetalae</taxon>
        <taxon>asterids</taxon>
        <taxon>campanulids</taxon>
        <taxon>Asterales</taxon>
        <taxon>Asteraceae</taxon>
        <taxon>Asteroideae</taxon>
        <taxon>Heliantheae alliance</taxon>
        <taxon>Millerieae</taxon>
        <taxon>Smallanthus</taxon>
    </lineage>
</organism>
<name>A0ACB9GKX8_9ASTR</name>
<evidence type="ECO:0000313" key="2">
    <source>
        <dbReference type="Proteomes" id="UP001056120"/>
    </source>
</evidence>
<dbReference type="EMBL" id="CM042031">
    <property type="protein sequence ID" value="KAI3783387.1"/>
    <property type="molecule type" value="Genomic_DNA"/>
</dbReference>
<reference evidence="2" key="1">
    <citation type="journal article" date="2022" name="Mol. Ecol. Resour.">
        <title>The genomes of chicory, endive, great burdock and yacon provide insights into Asteraceae palaeo-polyploidization history and plant inulin production.</title>
        <authorList>
            <person name="Fan W."/>
            <person name="Wang S."/>
            <person name="Wang H."/>
            <person name="Wang A."/>
            <person name="Jiang F."/>
            <person name="Liu H."/>
            <person name="Zhao H."/>
            <person name="Xu D."/>
            <person name="Zhang Y."/>
        </authorList>
    </citation>
    <scope>NUCLEOTIDE SEQUENCE [LARGE SCALE GENOMIC DNA]</scope>
    <source>
        <strain evidence="2">cv. Yunnan</strain>
    </source>
</reference>
<accession>A0ACB9GKX8</accession>
<evidence type="ECO:0000313" key="1">
    <source>
        <dbReference type="EMBL" id="KAI3783387.1"/>
    </source>
</evidence>